<feature type="compositionally biased region" description="Basic residues" evidence="1">
    <location>
        <begin position="54"/>
        <end position="67"/>
    </location>
</feature>
<dbReference type="EMBL" id="LCZI01001662">
    <property type="protein sequence ID" value="KKZ59805.1"/>
    <property type="molecule type" value="Genomic_DNA"/>
</dbReference>
<dbReference type="AlphaFoldDB" id="A0A0G2HQ67"/>
<dbReference type="Proteomes" id="UP000034164">
    <property type="component" value="Unassembled WGS sequence"/>
</dbReference>
<reference evidence="3" key="1">
    <citation type="journal article" date="2015" name="PLoS Genet.">
        <title>The dynamic genome and transcriptome of the human fungal pathogen Blastomyces and close relative Emmonsia.</title>
        <authorList>
            <person name="Munoz J.F."/>
            <person name="Gauthier G.M."/>
            <person name="Desjardins C.A."/>
            <person name="Gallo J.E."/>
            <person name="Holder J."/>
            <person name="Sullivan T.D."/>
            <person name="Marty A.J."/>
            <person name="Carmen J.C."/>
            <person name="Chen Z."/>
            <person name="Ding L."/>
            <person name="Gujja S."/>
            <person name="Magrini V."/>
            <person name="Misas E."/>
            <person name="Mitreva M."/>
            <person name="Priest M."/>
            <person name="Saif S."/>
            <person name="Whiston E.A."/>
            <person name="Young S."/>
            <person name="Zeng Q."/>
            <person name="Goldman W.E."/>
            <person name="Mardis E.R."/>
            <person name="Taylor J.W."/>
            <person name="McEwen J.G."/>
            <person name="Clay O.K."/>
            <person name="Klein B.S."/>
            <person name="Cuomo C.A."/>
        </authorList>
    </citation>
    <scope>NUCLEOTIDE SEQUENCE [LARGE SCALE GENOMIC DNA]</scope>
    <source>
        <strain evidence="3">UAMH 3008</strain>
    </source>
</reference>
<organism evidence="2 3">
    <name type="scientific">[Emmonsia] crescens</name>
    <dbReference type="NCBI Taxonomy" id="73230"/>
    <lineage>
        <taxon>Eukaryota</taxon>
        <taxon>Fungi</taxon>
        <taxon>Dikarya</taxon>
        <taxon>Ascomycota</taxon>
        <taxon>Pezizomycotina</taxon>
        <taxon>Eurotiomycetes</taxon>
        <taxon>Eurotiomycetidae</taxon>
        <taxon>Onygenales</taxon>
        <taxon>Ajellomycetaceae</taxon>
        <taxon>Emergomyces</taxon>
    </lineage>
</organism>
<gene>
    <name evidence="2" type="ORF">EMCG_05380</name>
</gene>
<sequence length="121" mass="13191">MDVNGVRSACTKGDLLANHTNPTKRINIMMPRQTPTKQAQSWRPILVKLSKSTRTQKQKRNWSKRGNKGGSKNGKTGLIEPSSAAAAKELARGSTDAYVGMSIAEYASVTQMSPTRQQTNS</sequence>
<evidence type="ECO:0000313" key="3">
    <source>
        <dbReference type="Proteomes" id="UP000034164"/>
    </source>
</evidence>
<name>A0A0G2HQ67_9EURO</name>
<evidence type="ECO:0000313" key="2">
    <source>
        <dbReference type="EMBL" id="KKZ59805.1"/>
    </source>
</evidence>
<comment type="caution">
    <text evidence="2">The sequence shown here is derived from an EMBL/GenBank/DDBJ whole genome shotgun (WGS) entry which is preliminary data.</text>
</comment>
<proteinExistence type="predicted"/>
<feature type="region of interest" description="Disordered" evidence="1">
    <location>
        <begin position="31"/>
        <end position="80"/>
    </location>
</feature>
<accession>A0A0G2HQ67</accession>
<evidence type="ECO:0000256" key="1">
    <source>
        <dbReference type="SAM" id="MobiDB-lite"/>
    </source>
</evidence>
<protein>
    <submittedName>
        <fullName evidence="2">Uncharacterized protein</fullName>
    </submittedName>
</protein>
<dbReference type="VEuPathDB" id="FungiDB:EMCG_05380"/>